<dbReference type="GeneTree" id="ENSGT00950000182696"/>
<organism evidence="7 8">
    <name type="scientific">Eptatretus burgeri</name>
    <name type="common">Inshore hagfish</name>
    <dbReference type="NCBI Taxonomy" id="7764"/>
    <lineage>
        <taxon>Eukaryota</taxon>
        <taxon>Metazoa</taxon>
        <taxon>Chordata</taxon>
        <taxon>Craniata</taxon>
        <taxon>Vertebrata</taxon>
        <taxon>Cyclostomata</taxon>
        <taxon>Myxini</taxon>
        <taxon>Myxiniformes</taxon>
        <taxon>Myxinidae</taxon>
        <taxon>Eptatretinae</taxon>
        <taxon>Eptatretus</taxon>
    </lineage>
</organism>
<feature type="transmembrane region" description="Helical" evidence="6">
    <location>
        <begin position="111"/>
        <end position="135"/>
    </location>
</feature>
<keyword evidence="5 6" id="KW-0472">Membrane</keyword>
<evidence type="ECO:0000256" key="2">
    <source>
        <dbReference type="ARBA" id="ARBA00006864"/>
    </source>
</evidence>
<comment type="caution">
    <text evidence="6">Lacks conserved residue(s) required for the propagation of feature annotation.</text>
</comment>
<feature type="transmembrane region" description="Helical" evidence="6">
    <location>
        <begin position="43"/>
        <end position="64"/>
    </location>
</feature>
<dbReference type="OMA" id="HYANSNE"/>
<reference evidence="7" key="1">
    <citation type="submission" date="2025-08" db="UniProtKB">
        <authorList>
            <consortium name="Ensembl"/>
        </authorList>
    </citation>
    <scope>IDENTIFICATION</scope>
</reference>
<reference evidence="7" key="2">
    <citation type="submission" date="2025-09" db="UniProtKB">
        <authorList>
            <consortium name="Ensembl"/>
        </authorList>
    </citation>
    <scope>IDENTIFICATION</scope>
</reference>
<accession>A0A8C4QHL6</accession>
<dbReference type="PANTHER" id="PTHR10671">
    <property type="entry name" value="EPITHELIAL MEMBRANE PROTEIN-RELATED"/>
    <property type="match status" value="1"/>
</dbReference>
<evidence type="ECO:0000256" key="5">
    <source>
        <dbReference type="ARBA" id="ARBA00023136"/>
    </source>
</evidence>
<dbReference type="InterPro" id="IPR004031">
    <property type="entry name" value="PMP22/EMP/MP20/Claudin"/>
</dbReference>
<dbReference type="AlphaFoldDB" id="A0A8C4QHL6"/>
<dbReference type="PANTHER" id="PTHR10671:SF108">
    <property type="entry name" value="CLAUDIN FAMILY PROTEIN-RELATED"/>
    <property type="match status" value="1"/>
</dbReference>
<comment type="similarity">
    <text evidence="2 6">Belongs to the PMP-22/EMP/MP20 family.</text>
</comment>
<evidence type="ECO:0000256" key="1">
    <source>
        <dbReference type="ARBA" id="ARBA00004141"/>
    </source>
</evidence>
<dbReference type="Pfam" id="PF00822">
    <property type="entry name" value="PMP22_Claudin"/>
    <property type="match status" value="1"/>
</dbReference>
<feature type="transmembrane region" description="Helical" evidence="6">
    <location>
        <begin position="76"/>
        <end position="99"/>
    </location>
</feature>
<dbReference type="InterPro" id="IPR004032">
    <property type="entry name" value="PMP22_EMP_MP20"/>
</dbReference>
<keyword evidence="4 6" id="KW-1133">Transmembrane helix</keyword>
<name>A0A8C4QHL6_EPTBU</name>
<comment type="subcellular location">
    <subcellularLocation>
        <location evidence="1 6">Membrane</location>
        <topology evidence="1 6">Multi-pass membrane protein</topology>
    </subcellularLocation>
</comment>
<dbReference type="Proteomes" id="UP000694388">
    <property type="component" value="Unplaced"/>
</dbReference>
<dbReference type="Ensembl" id="ENSEBUT00000016191.1">
    <property type="protein sequence ID" value="ENSEBUP00000015615.1"/>
    <property type="gene ID" value="ENSEBUG00000009831.1"/>
</dbReference>
<evidence type="ECO:0000256" key="3">
    <source>
        <dbReference type="ARBA" id="ARBA00022692"/>
    </source>
</evidence>
<evidence type="ECO:0000313" key="7">
    <source>
        <dbReference type="Ensembl" id="ENSEBUP00000015615.1"/>
    </source>
</evidence>
<proteinExistence type="inferred from homology"/>
<sequence>ILQLLLSVYKSYVCDPYPIFAHCDETLILYGHVSLFQDDWLQAVRALMVLAVIFACLGLGLFVYQLYQLEKGGRFIITGVFTLLASLLAMTAAAIYTSYGPDRSTIKLGNYGYSFIITWLAFALTFINSMVYLALRKRS</sequence>
<dbReference type="GO" id="GO:0005886">
    <property type="term" value="C:plasma membrane"/>
    <property type="evidence" value="ECO:0007669"/>
    <property type="project" value="TreeGrafter"/>
</dbReference>
<keyword evidence="8" id="KW-1185">Reference proteome</keyword>
<evidence type="ECO:0000256" key="4">
    <source>
        <dbReference type="ARBA" id="ARBA00022989"/>
    </source>
</evidence>
<keyword evidence="3 6" id="KW-0812">Transmembrane</keyword>
<dbReference type="PRINTS" id="PR01453">
    <property type="entry name" value="EPMEMFAMILY"/>
</dbReference>
<evidence type="ECO:0000313" key="8">
    <source>
        <dbReference type="Proteomes" id="UP000694388"/>
    </source>
</evidence>
<evidence type="ECO:0000256" key="6">
    <source>
        <dbReference type="RuleBase" id="RU363088"/>
    </source>
</evidence>
<dbReference type="InterPro" id="IPR050579">
    <property type="entry name" value="PMP-22/EMP/MP20-like"/>
</dbReference>
<protein>
    <submittedName>
        <fullName evidence="7">Epithelial membrane protein 2</fullName>
    </submittedName>
</protein>
<dbReference type="Gene3D" id="1.20.140.150">
    <property type="match status" value="1"/>
</dbReference>